<keyword evidence="3" id="KW-1185">Reference proteome</keyword>
<accession>A0A3P7RMZ9</accession>
<name>A0A3P7RMZ9_DIBLA</name>
<sequence>MKDTCLATSVTLIIETEPSSTPTKEGKEEVTSTSMIMMNSTLTEEVSSLRPSLDEVPAMTAHPSPPTQEEEPDQETALSRVRASLQTLANDLPRLPREVHKDILFEALAALKSIM</sequence>
<dbReference type="EMBL" id="UYRU01103660">
    <property type="protein sequence ID" value="VDN42109.1"/>
    <property type="molecule type" value="Genomic_DNA"/>
</dbReference>
<protein>
    <submittedName>
        <fullName evidence="2">Uncharacterized protein</fullName>
    </submittedName>
</protein>
<gene>
    <name evidence="2" type="ORF">DILT_LOCUS18738</name>
</gene>
<evidence type="ECO:0000313" key="3">
    <source>
        <dbReference type="Proteomes" id="UP000281553"/>
    </source>
</evidence>
<feature type="region of interest" description="Disordered" evidence="1">
    <location>
        <begin position="44"/>
        <end position="79"/>
    </location>
</feature>
<dbReference type="Proteomes" id="UP000281553">
    <property type="component" value="Unassembled WGS sequence"/>
</dbReference>
<organism evidence="2 3">
    <name type="scientific">Dibothriocephalus latus</name>
    <name type="common">Fish tapeworm</name>
    <name type="synonym">Diphyllobothrium latum</name>
    <dbReference type="NCBI Taxonomy" id="60516"/>
    <lineage>
        <taxon>Eukaryota</taxon>
        <taxon>Metazoa</taxon>
        <taxon>Spiralia</taxon>
        <taxon>Lophotrochozoa</taxon>
        <taxon>Platyhelminthes</taxon>
        <taxon>Cestoda</taxon>
        <taxon>Eucestoda</taxon>
        <taxon>Diphyllobothriidea</taxon>
        <taxon>Diphyllobothriidae</taxon>
        <taxon>Dibothriocephalus</taxon>
    </lineage>
</organism>
<feature type="region of interest" description="Disordered" evidence="1">
    <location>
        <begin position="15"/>
        <end position="34"/>
    </location>
</feature>
<evidence type="ECO:0000256" key="1">
    <source>
        <dbReference type="SAM" id="MobiDB-lite"/>
    </source>
</evidence>
<evidence type="ECO:0000313" key="2">
    <source>
        <dbReference type="EMBL" id="VDN42109.1"/>
    </source>
</evidence>
<proteinExistence type="predicted"/>
<dbReference type="AlphaFoldDB" id="A0A3P7RMZ9"/>
<reference evidence="2 3" key="1">
    <citation type="submission" date="2018-11" db="EMBL/GenBank/DDBJ databases">
        <authorList>
            <consortium name="Pathogen Informatics"/>
        </authorList>
    </citation>
    <scope>NUCLEOTIDE SEQUENCE [LARGE SCALE GENOMIC DNA]</scope>
</reference>